<dbReference type="EMBL" id="VJMJ01000036">
    <property type="protein sequence ID" value="KAF0741613.1"/>
    <property type="molecule type" value="Genomic_DNA"/>
</dbReference>
<dbReference type="Gene3D" id="3.30.70.100">
    <property type="match status" value="1"/>
</dbReference>
<keyword evidence="3" id="KW-1185">Reference proteome</keyword>
<dbReference type="Proteomes" id="UP000481153">
    <property type="component" value="Unassembled WGS sequence"/>
</dbReference>
<dbReference type="VEuPathDB" id="FungiDB:AeMF1_001569"/>
<dbReference type="PANTHER" id="PTHR31827">
    <property type="entry name" value="EMB|CAB89363.1"/>
    <property type="match status" value="1"/>
</dbReference>
<comment type="caution">
    <text evidence="2">The sequence shown here is derived from an EMBL/GenBank/DDBJ whole genome shotgun (WGS) entry which is preliminary data.</text>
</comment>
<dbReference type="AlphaFoldDB" id="A0A6G0XMK7"/>
<evidence type="ECO:0000259" key="1">
    <source>
        <dbReference type="PROSITE" id="PS50846"/>
    </source>
</evidence>
<dbReference type="InterPro" id="IPR056866">
    <property type="entry name" value="Znf_WRKY19"/>
</dbReference>
<reference evidence="2 3" key="1">
    <citation type="submission" date="2019-07" db="EMBL/GenBank/DDBJ databases">
        <title>Genomics analysis of Aphanomyces spp. identifies a new class of oomycete effector associated with host adaptation.</title>
        <authorList>
            <person name="Gaulin E."/>
        </authorList>
    </citation>
    <scope>NUCLEOTIDE SEQUENCE [LARGE SCALE GENOMIC DNA]</scope>
    <source>
        <strain evidence="2 3">ATCC 201684</strain>
    </source>
</reference>
<evidence type="ECO:0000313" key="3">
    <source>
        <dbReference type="Proteomes" id="UP000481153"/>
    </source>
</evidence>
<proteinExistence type="predicted"/>
<evidence type="ECO:0000313" key="2">
    <source>
        <dbReference type="EMBL" id="KAF0741613.1"/>
    </source>
</evidence>
<accession>A0A6G0XMK7</accession>
<protein>
    <recommendedName>
        <fullName evidence="1">HMA domain-containing protein</fullName>
    </recommendedName>
</protein>
<feature type="domain" description="HMA" evidence="1">
    <location>
        <begin position="298"/>
        <end position="363"/>
    </location>
</feature>
<dbReference type="PROSITE" id="PS50846">
    <property type="entry name" value="HMA_2"/>
    <property type="match status" value="1"/>
</dbReference>
<dbReference type="PANTHER" id="PTHR31827:SF1">
    <property type="entry name" value="EMB|CAB89363.1"/>
    <property type="match status" value="1"/>
</dbReference>
<dbReference type="InterPro" id="IPR036163">
    <property type="entry name" value="HMA_dom_sf"/>
</dbReference>
<dbReference type="InterPro" id="IPR006121">
    <property type="entry name" value="HMA_dom"/>
</dbReference>
<dbReference type="Pfam" id="PF24906">
    <property type="entry name" value="Zf_WRKY19"/>
    <property type="match status" value="3"/>
</dbReference>
<name>A0A6G0XMK7_9STRA</name>
<sequence length="535" mass="56702">MAPARKTCTEVGCNKQAASGGLCVSHGGGKLCQYEGCTKGYQRGGFCRKHGGGSRCTMPFCNKVDAGRGLCRSHGGGKRCKAPECTKADVGGGFCTAHGGGKRCGFPLCKKNNQGGGYCRAHGGGRRCSEPGCVKMGKGPTGKCPDHGGAQVCKTPNCRKIARNAQGYCRDHGDVEDVILSDTSYSTSPRPRAMSMLTMAMSMEPSLSFNYRRLLIQAQLHGLWTESRVLSVLKAEAGVRSVHILGYRPSLSRLPKTSACFVVRGDLKASSLISALDGLHIPSVLLEDNAVDDANIAVEITLAVNGMMCMESCGNRVLRAVQKSPMVQQAHLDFEAAQLVVSSGNISMHALISTIQAVGFEANVVSARPVPNQLRFQVHPVSKKQLTAEAVKLLSEALSHVEGVEDILFIAESAELVASGFFDENEIVLVAATMNVTLLVSPTRQDTAETQLPLATADAFTTESTLHDCGLSSAETSECMKYRTVMAHTAALAVGWAVPGCGMAFGFECSCGNACKCPGCPMHNPGQEHSSRSFR</sequence>
<dbReference type="SUPFAM" id="SSF55008">
    <property type="entry name" value="HMA, heavy metal-associated domain"/>
    <property type="match status" value="1"/>
</dbReference>
<gene>
    <name evidence="2" type="ORF">Ae201684_003292</name>
</gene>
<organism evidence="2 3">
    <name type="scientific">Aphanomyces euteiches</name>
    <dbReference type="NCBI Taxonomy" id="100861"/>
    <lineage>
        <taxon>Eukaryota</taxon>
        <taxon>Sar</taxon>
        <taxon>Stramenopiles</taxon>
        <taxon>Oomycota</taxon>
        <taxon>Saprolegniomycetes</taxon>
        <taxon>Saprolegniales</taxon>
        <taxon>Verrucalvaceae</taxon>
        <taxon>Aphanomyces</taxon>
    </lineage>
</organism>
<dbReference type="GO" id="GO:0046872">
    <property type="term" value="F:metal ion binding"/>
    <property type="evidence" value="ECO:0007669"/>
    <property type="project" value="InterPro"/>
</dbReference>